<feature type="coiled-coil region" evidence="4">
    <location>
        <begin position="173"/>
        <end position="333"/>
    </location>
</feature>
<gene>
    <name evidence="7" type="ORF">PVL29_017726</name>
</gene>
<comment type="caution">
    <text evidence="7">The sequence shown here is derived from an EMBL/GenBank/DDBJ whole genome shotgun (WGS) entry which is preliminary data.</text>
</comment>
<evidence type="ECO:0000313" key="7">
    <source>
        <dbReference type="EMBL" id="KAJ9685785.1"/>
    </source>
</evidence>
<evidence type="ECO:0000256" key="3">
    <source>
        <dbReference type="ARBA" id="ARBA00023242"/>
    </source>
</evidence>
<proteinExistence type="predicted"/>
<sequence>MEWNIENSPDHGLPTNSGDIKYLSGLSTILVATIQEAKDRISQVEYIFCTQLFPNIQSKFKIYSEAIKTVEDTWKKKENDLLLQIESLKLEKQQALGENQSLKLEKATLLEEKEEKTNPLLTKLQSLEKEVGVLKRELLQKSKEVDEGMELQNKLIQLIEKKSSAIVTKGKQLKEQEEKKSEVVAKLQSLEKKVDELQQKLKEKTEEIVKGKELQENLFKKIESQDSKMMSNEFLLNDREKEMKLLIDQIKHLKKKADELQTELQKRNEEVEEGRKLQEHLLKQIDLNGLSMLKNEHQLEEHEKKEKMLLTKIKGLEERVNELQVEVNGKSNEVTDGGEWHQNFLQQIELKSSELLSEKKKRRDVVAAYKKLKSQYNFLFSKLGLTTENVLTPVKIEEENDSLMHHVNPLNSPGPENTIPETSAAACEANKQKNVVSFPETMDSVKRVGLIQSSSCQSPSSSGSPGASKCTTNLNSSSLAGTKRPSSSWRDTRSRQCQGGADPHDDFLDTPLENIKGNLNKAKKEEYRDLPVAIPKDMNFDCSDDETQDVNVEPSQQKQPMPAPKPGTRVFKYVEPVRTKAERENLQGIECKQCKKFYDAVLPKDGNKDTDGNKRNFRCEHHEGVSRHRYRYVPPMTPEGFWNIGFDSEM</sequence>
<evidence type="ECO:0000256" key="5">
    <source>
        <dbReference type="SAM" id="MobiDB-lite"/>
    </source>
</evidence>
<dbReference type="Proteomes" id="UP001168098">
    <property type="component" value="Unassembled WGS sequence"/>
</dbReference>
<reference evidence="7 8" key="1">
    <citation type="journal article" date="2023" name="BMC Biotechnol.">
        <title>Vitis rotundifolia cv Carlos genome sequencing.</title>
        <authorList>
            <person name="Huff M."/>
            <person name="Hulse-Kemp A."/>
            <person name="Scheffler B."/>
            <person name="Youngblood R."/>
            <person name="Simpson S."/>
            <person name="Babiker E."/>
            <person name="Staton M."/>
        </authorList>
    </citation>
    <scope>NUCLEOTIDE SEQUENCE [LARGE SCALE GENOMIC DNA]</scope>
    <source>
        <tissue evidence="7">Leaf</tissue>
    </source>
</reference>
<dbReference type="InterPro" id="IPR033316">
    <property type="entry name" value="RBBP8-like"/>
</dbReference>
<accession>A0AA38ZB67</accession>
<comment type="subcellular location">
    <subcellularLocation>
        <location evidence="1">Nucleus</location>
    </subcellularLocation>
</comment>
<dbReference type="GO" id="GO:0005634">
    <property type="term" value="C:nucleus"/>
    <property type="evidence" value="ECO:0007669"/>
    <property type="project" value="UniProtKB-SubCell"/>
</dbReference>
<keyword evidence="3" id="KW-0539">Nucleus</keyword>
<feature type="compositionally biased region" description="Polar residues" evidence="5">
    <location>
        <begin position="469"/>
        <end position="489"/>
    </location>
</feature>
<dbReference type="PANTHER" id="PTHR15107">
    <property type="entry name" value="RETINOBLASTOMA BINDING PROTEIN 8"/>
    <property type="match status" value="1"/>
</dbReference>
<dbReference type="InterPro" id="IPR013882">
    <property type="entry name" value="Ctp1_C"/>
</dbReference>
<name>A0AA38ZB67_VITRO</name>
<dbReference type="GO" id="GO:0010792">
    <property type="term" value="P:DNA double-strand break processing involved in repair via single-strand annealing"/>
    <property type="evidence" value="ECO:0007669"/>
    <property type="project" value="TreeGrafter"/>
</dbReference>
<evidence type="ECO:0000259" key="6">
    <source>
        <dbReference type="Pfam" id="PF08573"/>
    </source>
</evidence>
<dbReference type="AlphaFoldDB" id="A0AA38ZB67"/>
<evidence type="ECO:0000256" key="4">
    <source>
        <dbReference type="SAM" id="Coils"/>
    </source>
</evidence>
<feature type="region of interest" description="Disordered" evidence="5">
    <location>
        <begin position="545"/>
        <end position="567"/>
    </location>
</feature>
<evidence type="ECO:0000256" key="1">
    <source>
        <dbReference type="ARBA" id="ARBA00004123"/>
    </source>
</evidence>
<keyword evidence="4" id="KW-0175">Coiled coil</keyword>
<evidence type="ECO:0000256" key="2">
    <source>
        <dbReference type="ARBA" id="ARBA00022763"/>
    </source>
</evidence>
<protein>
    <recommendedName>
        <fullName evidence="6">DNA endonuclease activator Ctp1 C-terminal domain-containing protein</fullName>
    </recommendedName>
</protein>
<feature type="compositionally biased region" description="Polar residues" evidence="5">
    <location>
        <begin position="549"/>
        <end position="559"/>
    </location>
</feature>
<organism evidence="7 8">
    <name type="scientific">Vitis rotundifolia</name>
    <name type="common">Muscadine grape</name>
    <dbReference type="NCBI Taxonomy" id="103349"/>
    <lineage>
        <taxon>Eukaryota</taxon>
        <taxon>Viridiplantae</taxon>
        <taxon>Streptophyta</taxon>
        <taxon>Embryophyta</taxon>
        <taxon>Tracheophyta</taxon>
        <taxon>Spermatophyta</taxon>
        <taxon>Magnoliopsida</taxon>
        <taxon>eudicotyledons</taxon>
        <taxon>Gunneridae</taxon>
        <taxon>Pentapetalae</taxon>
        <taxon>rosids</taxon>
        <taxon>Vitales</taxon>
        <taxon>Vitaceae</taxon>
        <taxon>Viteae</taxon>
        <taxon>Vitis</taxon>
    </lineage>
</organism>
<feature type="coiled-coil region" evidence="4">
    <location>
        <begin position="85"/>
        <end position="144"/>
    </location>
</feature>
<dbReference type="Pfam" id="PF08573">
    <property type="entry name" value="SAE2"/>
    <property type="match status" value="1"/>
</dbReference>
<dbReference type="PANTHER" id="PTHR15107:SF0">
    <property type="entry name" value="DNA ENDONUCLEASE ACTIVATOR CTP1 C-TERMINAL DOMAIN-CONTAINING PROTEIN"/>
    <property type="match status" value="1"/>
</dbReference>
<evidence type="ECO:0000313" key="8">
    <source>
        <dbReference type="Proteomes" id="UP001168098"/>
    </source>
</evidence>
<keyword evidence="2" id="KW-0227">DNA damage</keyword>
<dbReference type="GO" id="GO:0003684">
    <property type="term" value="F:damaged DNA binding"/>
    <property type="evidence" value="ECO:0007669"/>
    <property type="project" value="TreeGrafter"/>
</dbReference>
<feature type="domain" description="DNA endonuclease activator Ctp1 C-terminal" evidence="6">
    <location>
        <begin position="619"/>
        <end position="646"/>
    </location>
</feature>
<feature type="region of interest" description="Disordered" evidence="5">
    <location>
        <begin position="452"/>
        <end position="511"/>
    </location>
</feature>
<feature type="compositionally biased region" description="Low complexity" evidence="5">
    <location>
        <begin position="452"/>
        <end position="468"/>
    </location>
</feature>
<keyword evidence="8" id="KW-1185">Reference proteome</keyword>
<dbReference type="EMBL" id="JARBHA010000013">
    <property type="protein sequence ID" value="KAJ9685785.1"/>
    <property type="molecule type" value="Genomic_DNA"/>
</dbReference>